<comment type="similarity">
    <text evidence="1">Belongs to the SH3BP5 family.</text>
</comment>
<organism evidence="5 6">
    <name type="scientific">Porites lobata</name>
    <dbReference type="NCBI Taxonomy" id="104759"/>
    <lineage>
        <taxon>Eukaryota</taxon>
        <taxon>Metazoa</taxon>
        <taxon>Cnidaria</taxon>
        <taxon>Anthozoa</taxon>
        <taxon>Hexacorallia</taxon>
        <taxon>Scleractinia</taxon>
        <taxon>Fungiina</taxon>
        <taxon>Poritidae</taxon>
        <taxon>Porites</taxon>
    </lineage>
</organism>
<dbReference type="PANTHER" id="PTHR19423:SF1">
    <property type="entry name" value="SH3 DOMAIN-BINDING PROTEIN 5"/>
    <property type="match status" value="1"/>
</dbReference>
<feature type="region of interest" description="Disordered" evidence="4">
    <location>
        <begin position="533"/>
        <end position="586"/>
    </location>
</feature>
<dbReference type="EMBL" id="CALNXK010000128">
    <property type="protein sequence ID" value="CAH3164181.1"/>
    <property type="molecule type" value="Genomic_DNA"/>
</dbReference>
<feature type="compositionally biased region" description="Acidic residues" evidence="4">
    <location>
        <begin position="573"/>
        <end position="586"/>
    </location>
</feature>
<evidence type="ECO:0000256" key="4">
    <source>
        <dbReference type="SAM" id="MobiDB-lite"/>
    </source>
</evidence>
<feature type="region of interest" description="Disordered" evidence="4">
    <location>
        <begin position="1"/>
        <end position="26"/>
    </location>
</feature>
<accession>A0ABN8QJW8</accession>
<dbReference type="PANTHER" id="PTHR19423">
    <property type="entry name" value="SH3 DOMAIN-BINDING PROTEIN 5"/>
    <property type="match status" value="1"/>
</dbReference>
<comment type="caution">
    <text evidence="5">The sequence shown here is derived from an EMBL/GenBank/DDBJ whole genome shotgun (WGS) entry which is preliminary data.</text>
</comment>
<keyword evidence="2 3" id="KW-0175">Coiled coil</keyword>
<name>A0ABN8QJW8_9CNID</name>
<keyword evidence="6" id="KW-1185">Reference proteome</keyword>
<protein>
    <recommendedName>
        <fullName evidence="7">SH3 domain-binding protein 5</fullName>
    </recommendedName>
</protein>
<evidence type="ECO:0008006" key="7">
    <source>
        <dbReference type="Google" id="ProtNLM"/>
    </source>
</evidence>
<dbReference type="Proteomes" id="UP001159405">
    <property type="component" value="Unassembled WGS sequence"/>
</dbReference>
<evidence type="ECO:0000313" key="6">
    <source>
        <dbReference type="Proteomes" id="UP001159405"/>
    </source>
</evidence>
<evidence type="ECO:0000256" key="1">
    <source>
        <dbReference type="ARBA" id="ARBA00007796"/>
    </source>
</evidence>
<evidence type="ECO:0000256" key="3">
    <source>
        <dbReference type="SAM" id="Coils"/>
    </source>
</evidence>
<sequence>MADGNSYSGDEYSEEDEEGEELDPRVQDELEKLNVAAESVNHLEAELDEARAVFRQTMTAATYHLNTQTKKLGNKNIEKARPFYDALRELRKAHYKLQQATLQYEKANSRHIYARQRVQEAENRVFSSGEKRAFDTALQEMLNQATIEVNEAENQKKESWLTHQKMYKSYQETEKKAKEMQSKLKKFVEKAKPYFVEKVGFDRHLWQLKLRVDSIQRGLSEAKLIYSNCLRSLETISDDIHQKRKDKKMSAMIANLQEREAGVGADSEDEMSLDQSQLDLDLDCNASLSEVQGILPGDLPEVPHILGDGGTEVPSGTETSSVCGDDVAVRLKNMSVDSGSINIVDRQISGAESSDSDFASGSFKREVYGCEEDENAAGECSGEGMKRKETEQNEVVTNDGVPLGKSEPKSVAKEVTNDGVSLGKSEPKSVDKASVNSYDDSLYLSELEAAGSTKQLHKIKMDDAGDTSVDQIDVVVKTREDVEQHCVNSLEDSTCISQSASETRDNSLEQLEIAVEEFTNAVTVQKSDAVDDFDGKLGSFAGTESTQKLTGSDNNATDDDVISPQSGPRDVTESTETEALENEEWI</sequence>
<reference evidence="5 6" key="1">
    <citation type="submission" date="2022-05" db="EMBL/GenBank/DDBJ databases">
        <authorList>
            <consortium name="Genoscope - CEA"/>
            <person name="William W."/>
        </authorList>
    </citation>
    <scope>NUCLEOTIDE SEQUENCE [LARGE SCALE GENOMIC DNA]</scope>
</reference>
<dbReference type="InterPro" id="IPR007940">
    <property type="entry name" value="SH3BP5"/>
</dbReference>
<feature type="coiled-coil region" evidence="3">
    <location>
        <begin position="26"/>
        <end position="53"/>
    </location>
</feature>
<evidence type="ECO:0000256" key="2">
    <source>
        <dbReference type="ARBA" id="ARBA00023054"/>
    </source>
</evidence>
<gene>
    <name evidence="5" type="ORF">PLOB_00006164</name>
</gene>
<feature type="compositionally biased region" description="Polar residues" evidence="4">
    <location>
        <begin position="542"/>
        <end position="555"/>
    </location>
</feature>
<feature type="coiled-coil region" evidence="3">
    <location>
        <begin position="104"/>
        <end position="190"/>
    </location>
</feature>
<proteinExistence type="inferred from homology"/>
<evidence type="ECO:0000313" key="5">
    <source>
        <dbReference type="EMBL" id="CAH3164181.1"/>
    </source>
</evidence>
<feature type="compositionally biased region" description="Acidic residues" evidence="4">
    <location>
        <begin position="11"/>
        <end position="21"/>
    </location>
</feature>
<dbReference type="Pfam" id="PF05276">
    <property type="entry name" value="SH3BP5"/>
    <property type="match status" value="1"/>
</dbReference>
<feature type="region of interest" description="Disordered" evidence="4">
    <location>
        <begin position="376"/>
        <end position="433"/>
    </location>
</feature>
<feature type="compositionally biased region" description="Basic and acidic residues" evidence="4">
    <location>
        <begin position="406"/>
        <end position="416"/>
    </location>
</feature>